<gene>
    <name evidence="1" type="ORF">CSSPJE1EN2_LOCUS25513</name>
</gene>
<protein>
    <submittedName>
        <fullName evidence="1">Uncharacterized protein</fullName>
    </submittedName>
</protein>
<evidence type="ECO:0000313" key="1">
    <source>
        <dbReference type="EMBL" id="CAK9855581.1"/>
    </source>
</evidence>
<sequence length="186" mass="20887">MGCSQAAYCTRFGSMGMYYIRPKLPDDLSEPEVCPVVTQGIQLAVHLPDIDRMQVEPPEDEFGTLLGIISHTSYQHGFKLGIYIFSEVGSVVRRAAQIEAVYDTKDSRHYSLKLSSYKIGINQQSIPAKVRISSKRKRMPLDRVGFYGLLYLPGFAHGGDRRISARLSVNPPERAIKPHVAIRKHI</sequence>
<organism evidence="1 2">
    <name type="scientific">Sphagnum jensenii</name>
    <dbReference type="NCBI Taxonomy" id="128206"/>
    <lineage>
        <taxon>Eukaryota</taxon>
        <taxon>Viridiplantae</taxon>
        <taxon>Streptophyta</taxon>
        <taxon>Embryophyta</taxon>
        <taxon>Bryophyta</taxon>
        <taxon>Sphagnophytina</taxon>
        <taxon>Sphagnopsida</taxon>
        <taxon>Sphagnales</taxon>
        <taxon>Sphagnaceae</taxon>
        <taxon>Sphagnum</taxon>
    </lineage>
</organism>
<comment type="caution">
    <text evidence="1">The sequence shown here is derived from an EMBL/GenBank/DDBJ whole genome shotgun (WGS) entry which is preliminary data.</text>
</comment>
<name>A0ABP0ZY49_9BRYO</name>
<dbReference type="EMBL" id="CAXHBF010000225">
    <property type="protein sequence ID" value="CAK9855581.1"/>
    <property type="molecule type" value="Genomic_DNA"/>
</dbReference>
<accession>A0ABP0ZY49</accession>
<proteinExistence type="predicted"/>
<reference evidence="1" key="1">
    <citation type="submission" date="2024-03" db="EMBL/GenBank/DDBJ databases">
        <authorList>
            <consortium name="ELIXIR-Norway"/>
            <consortium name="Elixir Norway"/>
        </authorList>
    </citation>
    <scope>NUCLEOTIDE SEQUENCE</scope>
</reference>
<dbReference type="Proteomes" id="UP001497522">
    <property type="component" value="Unassembled WGS sequence"/>
</dbReference>
<evidence type="ECO:0000313" key="2">
    <source>
        <dbReference type="Proteomes" id="UP001497522"/>
    </source>
</evidence>
<keyword evidence="2" id="KW-1185">Reference proteome</keyword>